<dbReference type="SUPFAM" id="SSF52540">
    <property type="entry name" value="P-loop containing nucleoside triphosphate hydrolases"/>
    <property type="match status" value="1"/>
</dbReference>
<evidence type="ECO:0008006" key="8">
    <source>
        <dbReference type="Google" id="ProtNLM"/>
    </source>
</evidence>
<dbReference type="GO" id="GO:0005739">
    <property type="term" value="C:mitochondrion"/>
    <property type="evidence" value="ECO:0007669"/>
    <property type="project" value="TreeGrafter"/>
</dbReference>
<dbReference type="GO" id="GO:0005524">
    <property type="term" value="F:ATP binding"/>
    <property type="evidence" value="ECO:0007669"/>
    <property type="project" value="UniProtKB-KW"/>
</dbReference>
<dbReference type="Gene3D" id="1.10.287.890">
    <property type="entry name" value="Crystal structure of tRNA isopentenylpyrophosphate transferase (bh2366) domain"/>
    <property type="match status" value="1"/>
</dbReference>
<dbReference type="Proteomes" id="UP001222027">
    <property type="component" value="Unassembled WGS sequence"/>
</dbReference>
<evidence type="ECO:0000256" key="4">
    <source>
        <dbReference type="ARBA" id="ARBA00022741"/>
    </source>
</evidence>
<dbReference type="AlphaFoldDB" id="A0AAV8PUC6"/>
<dbReference type="InterPro" id="IPR027417">
    <property type="entry name" value="P-loop_NTPase"/>
</dbReference>
<evidence type="ECO:0000256" key="5">
    <source>
        <dbReference type="ARBA" id="ARBA00022840"/>
    </source>
</evidence>
<dbReference type="EMBL" id="JAQQAF010000009">
    <property type="protein sequence ID" value="KAJ8460519.1"/>
    <property type="molecule type" value="Genomic_DNA"/>
</dbReference>
<gene>
    <name evidence="6" type="ORF">OPV22_033445</name>
</gene>
<dbReference type="Gene3D" id="3.40.50.300">
    <property type="entry name" value="P-loop containing nucleotide triphosphate hydrolases"/>
    <property type="match status" value="1"/>
</dbReference>
<sequence>MRVLLTRGGNAALLQHLHRPASVRLGPATVATVPKRSCYWRQAMCRRCYSSEDYCVEHNDDGRKESVVVVMGATGTGKSKLSVDLATEFSGEVLNSDKIQVYRGLDITTNKMPVADRCGVPHHLLGDLDPTAGELPPAAFREMAARAISGIAGLGRLPVVAGGSNSFIYAAMAGSYDPGRSPFAAGWKAGRRREGRLRYRCCFLWVDVEAATLAEQLDRRVEEMVAAGMVEELGRYFEAAEGAGKLKHPGLAKAIGLAEFQEYFLGEGRGTARAYEAAVVAIKANTRRLAEEQVWKIERLEQMGWPLQRLDATAVVAARLARNAAEAGAAWERDVARPGAAAVEQFLKEKSEGNPHHHIVPSLIYT</sequence>
<keyword evidence="7" id="KW-1185">Reference proteome</keyword>
<dbReference type="Pfam" id="PF01715">
    <property type="entry name" value="IPPT"/>
    <property type="match status" value="2"/>
</dbReference>
<keyword evidence="5" id="KW-0067">ATP-binding</keyword>
<comment type="caution">
    <text evidence="6">The sequence shown here is derived from an EMBL/GenBank/DDBJ whole genome shotgun (WGS) entry which is preliminary data.</text>
</comment>
<evidence type="ECO:0000313" key="7">
    <source>
        <dbReference type="Proteomes" id="UP001222027"/>
    </source>
</evidence>
<dbReference type="PANTHER" id="PTHR11088">
    <property type="entry name" value="TRNA DIMETHYLALLYLTRANSFERASE"/>
    <property type="match status" value="1"/>
</dbReference>
<accession>A0AAV8PUC6</accession>
<dbReference type="InterPro" id="IPR039657">
    <property type="entry name" value="Dimethylallyltransferase"/>
</dbReference>
<protein>
    <recommendedName>
        <fullName evidence="8">Adenylate isopentenyltransferase</fullName>
    </recommendedName>
</protein>
<dbReference type="PANTHER" id="PTHR11088:SF86">
    <property type="entry name" value="ADENYLATE ISOPENTENYLTRANSFERASE 4-RELATED"/>
    <property type="match status" value="1"/>
</dbReference>
<dbReference type="GO" id="GO:0006400">
    <property type="term" value="P:tRNA modification"/>
    <property type="evidence" value="ECO:0007669"/>
    <property type="project" value="TreeGrafter"/>
</dbReference>
<evidence type="ECO:0000313" key="6">
    <source>
        <dbReference type="EMBL" id="KAJ8460519.1"/>
    </source>
</evidence>
<dbReference type="GO" id="GO:0052381">
    <property type="term" value="F:tRNA dimethylallyltransferase activity"/>
    <property type="evidence" value="ECO:0007669"/>
    <property type="project" value="TreeGrafter"/>
</dbReference>
<keyword evidence="3" id="KW-0203">Cytokinin biosynthesis</keyword>
<evidence type="ECO:0000256" key="3">
    <source>
        <dbReference type="ARBA" id="ARBA00022712"/>
    </source>
</evidence>
<evidence type="ECO:0000256" key="2">
    <source>
        <dbReference type="ARBA" id="ARBA00022679"/>
    </source>
</evidence>
<keyword evidence="4" id="KW-0547">Nucleotide-binding</keyword>
<organism evidence="6 7">
    <name type="scientific">Ensete ventricosum</name>
    <name type="common">Abyssinian banana</name>
    <name type="synonym">Musa ensete</name>
    <dbReference type="NCBI Taxonomy" id="4639"/>
    <lineage>
        <taxon>Eukaryota</taxon>
        <taxon>Viridiplantae</taxon>
        <taxon>Streptophyta</taxon>
        <taxon>Embryophyta</taxon>
        <taxon>Tracheophyta</taxon>
        <taxon>Spermatophyta</taxon>
        <taxon>Magnoliopsida</taxon>
        <taxon>Liliopsida</taxon>
        <taxon>Zingiberales</taxon>
        <taxon>Musaceae</taxon>
        <taxon>Ensete</taxon>
    </lineage>
</organism>
<reference evidence="6 7" key="1">
    <citation type="submission" date="2022-12" db="EMBL/GenBank/DDBJ databases">
        <title>Chromosome-scale assembly of the Ensete ventricosum genome.</title>
        <authorList>
            <person name="Dussert Y."/>
            <person name="Stocks J."/>
            <person name="Wendawek A."/>
            <person name="Woldeyes F."/>
            <person name="Nichols R.A."/>
            <person name="Borrell J.S."/>
        </authorList>
    </citation>
    <scope>NUCLEOTIDE SEQUENCE [LARGE SCALE GENOMIC DNA]</scope>
    <source>
        <strain evidence="7">cv. Maze</strain>
        <tissue evidence="6">Seeds</tissue>
    </source>
</reference>
<evidence type="ECO:0000256" key="1">
    <source>
        <dbReference type="ARBA" id="ARBA00005842"/>
    </source>
</evidence>
<proteinExistence type="inferred from homology"/>
<dbReference type="GO" id="GO:0009691">
    <property type="term" value="P:cytokinin biosynthetic process"/>
    <property type="evidence" value="ECO:0007669"/>
    <property type="project" value="UniProtKB-KW"/>
</dbReference>
<comment type="similarity">
    <text evidence="1">Belongs to the IPP transferase family.</text>
</comment>
<keyword evidence="2" id="KW-0808">Transferase</keyword>
<name>A0AAV8PUC6_ENSVE</name>